<evidence type="ECO:0000313" key="4">
    <source>
        <dbReference type="Proteomes" id="UP000807469"/>
    </source>
</evidence>
<protein>
    <recommendedName>
        <fullName evidence="2">Arrestin-like N-terminal domain-containing protein</fullName>
    </recommendedName>
</protein>
<dbReference type="AlphaFoldDB" id="A0A9P5YWC2"/>
<proteinExistence type="predicted"/>
<dbReference type="Proteomes" id="UP000807469">
    <property type="component" value="Unassembled WGS sequence"/>
</dbReference>
<gene>
    <name evidence="3" type="ORF">BDN70DRAFT_884105</name>
</gene>
<reference evidence="3" key="1">
    <citation type="submission" date="2020-11" db="EMBL/GenBank/DDBJ databases">
        <authorList>
            <consortium name="DOE Joint Genome Institute"/>
            <person name="Ahrendt S."/>
            <person name="Riley R."/>
            <person name="Andreopoulos W."/>
            <person name="Labutti K."/>
            <person name="Pangilinan J."/>
            <person name="Ruiz-Duenas F.J."/>
            <person name="Barrasa J.M."/>
            <person name="Sanchez-Garcia M."/>
            <person name="Camarero S."/>
            <person name="Miyauchi S."/>
            <person name="Serrano A."/>
            <person name="Linde D."/>
            <person name="Babiker R."/>
            <person name="Drula E."/>
            <person name="Ayuso-Fernandez I."/>
            <person name="Pacheco R."/>
            <person name="Padilla G."/>
            <person name="Ferreira P."/>
            <person name="Barriuso J."/>
            <person name="Kellner H."/>
            <person name="Castanera R."/>
            <person name="Alfaro M."/>
            <person name="Ramirez L."/>
            <person name="Pisabarro A.G."/>
            <person name="Kuo A."/>
            <person name="Tritt A."/>
            <person name="Lipzen A."/>
            <person name="He G."/>
            <person name="Yan M."/>
            <person name="Ng V."/>
            <person name="Cullen D."/>
            <person name="Martin F."/>
            <person name="Rosso M.-N."/>
            <person name="Henrissat B."/>
            <person name="Hibbett D."/>
            <person name="Martinez A.T."/>
            <person name="Grigoriev I.V."/>
        </authorList>
    </citation>
    <scope>NUCLEOTIDE SEQUENCE</scope>
    <source>
        <strain evidence="3">CIRM-BRFM 674</strain>
    </source>
</reference>
<sequence>MPGQDDVIPSAQPPTYTGAHSHTLNAPESGHELPSYAPSRRTVSNMSRRREEQIKEFENVIKRKGKTIVSMTMLADASFSKHIPTFLEGSPVKGRVCLNLDKPETIHSIVVSIRGTIIPGADPNQHQTFLHIWRTLWSAEQGHPPRTNTLNEPILPVDSRVDSSHTSASSAAAAAKFKLQGEYVWNFSLDLPKQVAVPHGRSKEIELFSLPQTFTERQARASIAYELLVRFARGKWQTDYRSVIFTSEEFVKHLFYRIPVTFGYIPLSRPSPFSPLRRLSYQENAPLLGPTIDLEGWHRLDPVDVNGTLFNDRVVNVKCTLYLAKPLSYTRGSLIPLSISLESADQQCLDLLVTSKAITIRLRRRVRYHYDSQRTVGAHHLRDSVEYSDPAILWPSSEGLEDSSRRTRFMNGELHLKSDMKPSSAMADFRIEYTLTLLSFEAPGFESADNNPLIEHPVEIVTAFASGPRPRKYAPPGYESEIPVPRRFDMDPD</sequence>
<dbReference type="OrthoDB" id="3261578at2759"/>
<dbReference type="InterPro" id="IPR011021">
    <property type="entry name" value="Arrestin-like_N"/>
</dbReference>
<dbReference type="EMBL" id="MU155347">
    <property type="protein sequence ID" value="KAF9475100.1"/>
    <property type="molecule type" value="Genomic_DNA"/>
</dbReference>
<dbReference type="Pfam" id="PF00339">
    <property type="entry name" value="Arrestin_N"/>
    <property type="match status" value="1"/>
</dbReference>
<feature type="region of interest" description="Disordered" evidence="1">
    <location>
        <begin position="1"/>
        <end position="50"/>
    </location>
</feature>
<dbReference type="InterPro" id="IPR014752">
    <property type="entry name" value="Arrestin-like_C"/>
</dbReference>
<accession>A0A9P5YWC2</accession>
<comment type="caution">
    <text evidence="3">The sequence shown here is derived from an EMBL/GenBank/DDBJ whole genome shotgun (WGS) entry which is preliminary data.</text>
</comment>
<keyword evidence="4" id="KW-1185">Reference proteome</keyword>
<feature type="domain" description="Arrestin-like N-terminal" evidence="2">
    <location>
        <begin position="78"/>
        <end position="197"/>
    </location>
</feature>
<evidence type="ECO:0000256" key="1">
    <source>
        <dbReference type="SAM" id="MobiDB-lite"/>
    </source>
</evidence>
<organism evidence="3 4">
    <name type="scientific">Pholiota conissans</name>
    <dbReference type="NCBI Taxonomy" id="109636"/>
    <lineage>
        <taxon>Eukaryota</taxon>
        <taxon>Fungi</taxon>
        <taxon>Dikarya</taxon>
        <taxon>Basidiomycota</taxon>
        <taxon>Agaricomycotina</taxon>
        <taxon>Agaricomycetes</taxon>
        <taxon>Agaricomycetidae</taxon>
        <taxon>Agaricales</taxon>
        <taxon>Agaricineae</taxon>
        <taxon>Strophariaceae</taxon>
        <taxon>Pholiota</taxon>
    </lineage>
</organism>
<dbReference type="Gene3D" id="2.60.40.640">
    <property type="match status" value="1"/>
</dbReference>
<feature type="compositionally biased region" description="Polar residues" evidence="1">
    <location>
        <begin position="13"/>
        <end position="26"/>
    </location>
</feature>
<evidence type="ECO:0000313" key="3">
    <source>
        <dbReference type="EMBL" id="KAF9475100.1"/>
    </source>
</evidence>
<name>A0A9P5YWC2_9AGAR</name>
<feature type="region of interest" description="Disordered" evidence="1">
    <location>
        <begin position="470"/>
        <end position="493"/>
    </location>
</feature>
<evidence type="ECO:0000259" key="2">
    <source>
        <dbReference type="Pfam" id="PF00339"/>
    </source>
</evidence>
<feature type="compositionally biased region" description="Basic and acidic residues" evidence="1">
    <location>
        <begin position="484"/>
        <end position="493"/>
    </location>
</feature>